<dbReference type="Pfam" id="PF07593">
    <property type="entry name" value="UnbV_ASPIC"/>
    <property type="match status" value="1"/>
</dbReference>
<keyword evidence="3" id="KW-1185">Reference proteome</keyword>
<dbReference type="PANTHER" id="PTHR16026:SF0">
    <property type="entry name" value="CARTILAGE ACIDIC PROTEIN 1"/>
    <property type="match status" value="1"/>
</dbReference>
<evidence type="ECO:0000259" key="1">
    <source>
        <dbReference type="Pfam" id="PF07593"/>
    </source>
</evidence>
<dbReference type="PANTHER" id="PTHR16026">
    <property type="entry name" value="CARTILAGE ACIDIC PROTEIN 1"/>
    <property type="match status" value="1"/>
</dbReference>
<feature type="non-terminal residue" evidence="2">
    <location>
        <position position="1"/>
    </location>
</feature>
<dbReference type="Proteomes" id="UP001595533">
    <property type="component" value="Unassembled WGS sequence"/>
</dbReference>
<comment type="caution">
    <text evidence="2">The sequence shown here is derived from an EMBL/GenBank/DDBJ whole genome shotgun (WGS) entry which is preliminary data.</text>
</comment>
<dbReference type="InterPro" id="IPR008964">
    <property type="entry name" value="Invasin/intimin_cell_adhesion"/>
</dbReference>
<dbReference type="Gene3D" id="2.60.40.10">
    <property type="entry name" value="Immunoglobulins"/>
    <property type="match status" value="1"/>
</dbReference>
<organism evidence="2 3">
    <name type="scientific">Marinicella sediminis</name>
    <dbReference type="NCBI Taxonomy" id="1792834"/>
    <lineage>
        <taxon>Bacteria</taxon>
        <taxon>Pseudomonadati</taxon>
        <taxon>Pseudomonadota</taxon>
        <taxon>Gammaproteobacteria</taxon>
        <taxon>Lysobacterales</taxon>
        <taxon>Marinicellaceae</taxon>
        <taxon>Marinicella</taxon>
    </lineage>
</organism>
<dbReference type="InterPro" id="IPR027039">
    <property type="entry name" value="Crtac1"/>
</dbReference>
<dbReference type="InterPro" id="IPR011519">
    <property type="entry name" value="UnbV_ASPIC"/>
</dbReference>
<dbReference type="RefSeq" id="WP_379876780.1">
    <property type="nucleotide sequence ID" value="NZ_JBHRTS010000021.1"/>
</dbReference>
<protein>
    <submittedName>
        <fullName evidence="2">ASPIC/UnbV domain-containing protein</fullName>
    </submittedName>
</protein>
<accession>A0ABV7JI91</accession>
<dbReference type="SUPFAM" id="SSF49373">
    <property type="entry name" value="Invasin/intimin cell-adhesion fragments"/>
    <property type="match status" value="1"/>
</dbReference>
<gene>
    <name evidence="2" type="ORF">ACFODZ_17085</name>
</gene>
<reference evidence="3" key="1">
    <citation type="journal article" date="2019" name="Int. J. Syst. Evol. Microbiol.">
        <title>The Global Catalogue of Microorganisms (GCM) 10K type strain sequencing project: providing services to taxonomists for standard genome sequencing and annotation.</title>
        <authorList>
            <consortium name="The Broad Institute Genomics Platform"/>
            <consortium name="The Broad Institute Genome Sequencing Center for Infectious Disease"/>
            <person name="Wu L."/>
            <person name="Ma J."/>
        </authorList>
    </citation>
    <scope>NUCLEOTIDE SEQUENCE [LARGE SCALE GENOMIC DNA]</scope>
    <source>
        <strain evidence="3">KCTC 42953</strain>
    </source>
</reference>
<evidence type="ECO:0000313" key="3">
    <source>
        <dbReference type="Proteomes" id="UP001595533"/>
    </source>
</evidence>
<dbReference type="EMBL" id="JBHRTS010000021">
    <property type="protein sequence ID" value="MFC3195968.1"/>
    <property type="molecule type" value="Genomic_DNA"/>
</dbReference>
<dbReference type="Gene3D" id="2.130.10.130">
    <property type="entry name" value="Integrin alpha, N-terminal"/>
    <property type="match status" value="1"/>
</dbReference>
<dbReference type="SUPFAM" id="SSF69318">
    <property type="entry name" value="Integrin alpha N-terminal domain"/>
    <property type="match status" value="1"/>
</dbReference>
<evidence type="ECO:0000313" key="2">
    <source>
        <dbReference type="EMBL" id="MFC3195968.1"/>
    </source>
</evidence>
<proteinExistence type="predicted"/>
<feature type="domain" description="ASPIC/UnbV" evidence="1">
    <location>
        <begin position="120"/>
        <end position="180"/>
    </location>
</feature>
<dbReference type="InterPro" id="IPR028994">
    <property type="entry name" value="Integrin_alpha_N"/>
</dbReference>
<name>A0ABV7JI91_9GAMM</name>
<sequence>RQGYWGWGACLADFNNDGHLDIYHENGFNNETLAGDFHDDPARFFVADGNQGFTESSASAGLTFTGQGRGISCVDYDLDGDLDILIIPNNEAYRLYENTTSNSHHYLQVNLFDSAPNPFALGSKIKLNTPGMSQLREVSSANNYVSNNPLQQHFGLGNTTQIDSLEVTWPNGPTHIINSQLSADTNISVGRFCHTRFLSRIIDPEQDNTLALYLHQADGSPLTGTQVQLTVFKGPGTGTVLNGTSDGSGQVSFQLSHSVNGTDRLRYEFTHNNQPHRCLALARWEVDIIFADGFGD</sequence>
<dbReference type="InterPro" id="IPR013783">
    <property type="entry name" value="Ig-like_fold"/>
</dbReference>